<gene>
    <name evidence="6" type="ORF">J1C50_17590</name>
</gene>
<dbReference type="EMBL" id="JAFLRD010000015">
    <property type="protein sequence ID" value="MBO0417328.1"/>
    <property type="molecule type" value="Genomic_DNA"/>
</dbReference>
<keyword evidence="2" id="KW-0805">Transcription regulation</keyword>
<dbReference type="InterPro" id="IPR036388">
    <property type="entry name" value="WH-like_DNA-bd_sf"/>
</dbReference>
<sequence>MNISLRHLRAFSAVAEAESFTAAARQLFLTQSTLTKTIRELEQEIGLALFERTTRKVALTTQGNAFLPVARRLLNDFELLLSDLREKSAGSSGSVYLASGMAFASSVLPEVLKRLRRDYPCIHVRLLDDTSGGVVRRIESGEVDIGIGSYVGAAGDKLDKRKLLSARLGVMFPPGFEPPAGPLNCQSLRQWPLLQDESDTSIMSALERSHPELWQQVASKITVTNLDMQFCLIRAGVGACVLSALAASHPSARDLPYRLFESAELQRDVHVFTRRGVPLSPAAFTFLQVLDETLPAIDFHPGVTLAA</sequence>
<protein>
    <submittedName>
        <fullName evidence="6">LysR family transcriptional regulator</fullName>
    </submittedName>
</protein>
<dbReference type="GeneID" id="58562596"/>
<dbReference type="RefSeq" id="WP_081575301.1">
    <property type="nucleotide sequence ID" value="NZ_AP019312.1"/>
</dbReference>
<dbReference type="InterPro" id="IPR005119">
    <property type="entry name" value="LysR_subst-bd"/>
</dbReference>
<dbReference type="Gene3D" id="1.10.10.10">
    <property type="entry name" value="Winged helix-like DNA-binding domain superfamily/Winged helix DNA-binding domain"/>
    <property type="match status" value="1"/>
</dbReference>
<dbReference type="InterPro" id="IPR000847">
    <property type="entry name" value="LysR_HTH_N"/>
</dbReference>
<organism evidence="6 7">
    <name type="scientific">Chromobacterium haemolyticum</name>
    <dbReference type="NCBI Taxonomy" id="394935"/>
    <lineage>
        <taxon>Bacteria</taxon>
        <taxon>Pseudomonadati</taxon>
        <taxon>Pseudomonadota</taxon>
        <taxon>Betaproteobacteria</taxon>
        <taxon>Neisseriales</taxon>
        <taxon>Chromobacteriaceae</taxon>
        <taxon>Chromobacterium</taxon>
    </lineage>
</organism>
<dbReference type="SUPFAM" id="SSF46785">
    <property type="entry name" value="Winged helix' DNA-binding domain"/>
    <property type="match status" value="1"/>
</dbReference>
<evidence type="ECO:0000259" key="5">
    <source>
        <dbReference type="PROSITE" id="PS50931"/>
    </source>
</evidence>
<evidence type="ECO:0000256" key="2">
    <source>
        <dbReference type="ARBA" id="ARBA00023015"/>
    </source>
</evidence>
<dbReference type="Gene3D" id="3.40.190.10">
    <property type="entry name" value="Periplasmic binding protein-like II"/>
    <property type="match status" value="2"/>
</dbReference>
<dbReference type="SUPFAM" id="SSF53850">
    <property type="entry name" value="Periplasmic binding protein-like II"/>
    <property type="match status" value="1"/>
</dbReference>
<dbReference type="Pfam" id="PF03466">
    <property type="entry name" value="LysR_substrate"/>
    <property type="match status" value="1"/>
</dbReference>
<keyword evidence="7" id="KW-1185">Reference proteome</keyword>
<evidence type="ECO:0000256" key="1">
    <source>
        <dbReference type="ARBA" id="ARBA00009437"/>
    </source>
</evidence>
<evidence type="ECO:0000313" key="6">
    <source>
        <dbReference type="EMBL" id="MBO0417328.1"/>
    </source>
</evidence>
<proteinExistence type="inferred from homology"/>
<accession>A0ABS3GRH6</accession>
<comment type="caution">
    <text evidence="6">The sequence shown here is derived from an EMBL/GenBank/DDBJ whole genome shotgun (WGS) entry which is preliminary data.</text>
</comment>
<comment type="similarity">
    <text evidence="1">Belongs to the LysR transcriptional regulatory family.</text>
</comment>
<evidence type="ECO:0000313" key="7">
    <source>
        <dbReference type="Proteomes" id="UP000664349"/>
    </source>
</evidence>
<name>A0ABS3GRH6_9NEIS</name>
<dbReference type="PANTHER" id="PTHR30419">
    <property type="entry name" value="HTH-TYPE TRANSCRIPTIONAL REGULATOR YBHD"/>
    <property type="match status" value="1"/>
</dbReference>
<keyword evidence="4" id="KW-0804">Transcription</keyword>
<feature type="domain" description="HTH lysR-type" evidence="5">
    <location>
        <begin position="3"/>
        <end position="60"/>
    </location>
</feature>
<evidence type="ECO:0000256" key="3">
    <source>
        <dbReference type="ARBA" id="ARBA00023125"/>
    </source>
</evidence>
<reference evidence="6 7" key="1">
    <citation type="submission" date="2021-03" db="EMBL/GenBank/DDBJ databases">
        <title>First Case of infection caused by Chromobacterium haemolyticum derived from water in China.</title>
        <authorList>
            <person name="Chen J."/>
            <person name="Liu C."/>
        </authorList>
    </citation>
    <scope>NUCLEOTIDE SEQUENCE [LARGE SCALE GENOMIC DNA]</scope>
    <source>
        <strain evidence="6 7">WJ-5</strain>
    </source>
</reference>
<dbReference type="Pfam" id="PF00126">
    <property type="entry name" value="HTH_1"/>
    <property type="match status" value="1"/>
</dbReference>
<keyword evidence="3" id="KW-0238">DNA-binding</keyword>
<dbReference type="InterPro" id="IPR036390">
    <property type="entry name" value="WH_DNA-bd_sf"/>
</dbReference>
<dbReference type="PROSITE" id="PS50931">
    <property type="entry name" value="HTH_LYSR"/>
    <property type="match status" value="1"/>
</dbReference>
<evidence type="ECO:0000256" key="4">
    <source>
        <dbReference type="ARBA" id="ARBA00023163"/>
    </source>
</evidence>
<dbReference type="Proteomes" id="UP000664349">
    <property type="component" value="Unassembled WGS sequence"/>
</dbReference>
<dbReference type="PRINTS" id="PR00039">
    <property type="entry name" value="HTHLYSR"/>
</dbReference>
<dbReference type="PANTHER" id="PTHR30419:SF8">
    <property type="entry name" value="NITROGEN ASSIMILATION TRANSCRIPTIONAL ACTIVATOR-RELATED"/>
    <property type="match status" value="1"/>
</dbReference>
<dbReference type="InterPro" id="IPR050950">
    <property type="entry name" value="HTH-type_LysR_regulators"/>
</dbReference>